<proteinExistence type="predicted"/>
<evidence type="ECO:0000313" key="2">
    <source>
        <dbReference type="Proteomes" id="UP000324222"/>
    </source>
</evidence>
<protein>
    <submittedName>
        <fullName evidence="1">Uncharacterized protein</fullName>
    </submittedName>
</protein>
<dbReference type="EMBL" id="VSRR010005390">
    <property type="protein sequence ID" value="MPC42317.1"/>
    <property type="molecule type" value="Genomic_DNA"/>
</dbReference>
<accession>A0A5B7F9T9</accession>
<sequence length="91" mass="10118">MTHPRTMYLEVSWAGAVGLWCTLINTYLKVPSSMSTSATLSNTSAISLLEGTFGIPTRTIHCHYYHHITTPHHTTTVISAPPYHTSPPLYF</sequence>
<keyword evidence="2" id="KW-1185">Reference proteome</keyword>
<organism evidence="1 2">
    <name type="scientific">Portunus trituberculatus</name>
    <name type="common">Swimming crab</name>
    <name type="synonym">Neptunus trituberculatus</name>
    <dbReference type="NCBI Taxonomy" id="210409"/>
    <lineage>
        <taxon>Eukaryota</taxon>
        <taxon>Metazoa</taxon>
        <taxon>Ecdysozoa</taxon>
        <taxon>Arthropoda</taxon>
        <taxon>Crustacea</taxon>
        <taxon>Multicrustacea</taxon>
        <taxon>Malacostraca</taxon>
        <taxon>Eumalacostraca</taxon>
        <taxon>Eucarida</taxon>
        <taxon>Decapoda</taxon>
        <taxon>Pleocyemata</taxon>
        <taxon>Brachyura</taxon>
        <taxon>Eubrachyura</taxon>
        <taxon>Portunoidea</taxon>
        <taxon>Portunidae</taxon>
        <taxon>Portuninae</taxon>
        <taxon>Portunus</taxon>
    </lineage>
</organism>
<dbReference type="AlphaFoldDB" id="A0A5B7F9T9"/>
<dbReference type="Proteomes" id="UP000324222">
    <property type="component" value="Unassembled WGS sequence"/>
</dbReference>
<name>A0A5B7F9T9_PORTR</name>
<evidence type="ECO:0000313" key="1">
    <source>
        <dbReference type="EMBL" id="MPC42317.1"/>
    </source>
</evidence>
<comment type="caution">
    <text evidence="1">The sequence shown here is derived from an EMBL/GenBank/DDBJ whole genome shotgun (WGS) entry which is preliminary data.</text>
</comment>
<reference evidence="1 2" key="1">
    <citation type="submission" date="2019-05" db="EMBL/GenBank/DDBJ databases">
        <title>Another draft genome of Portunus trituberculatus and its Hox gene families provides insights of decapod evolution.</title>
        <authorList>
            <person name="Jeong J.-H."/>
            <person name="Song I."/>
            <person name="Kim S."/>
            <person name="Choi T."/>
            <person name="Kim D."/>
            <person name="Ryu S."/>
            <person name="Kim W."/>
        </authorList>
    </citation>
    <scope>NUCLEOTIDE SEQUENCE [LARGE SCALE GENOMIC DNA]</scope>
    <source>
        <tissue evidence="1">Muscle</tissue>
    </source>
</reference>
<gene>
    <name evidence="1" type="ORF">E2C01_035936</name>
</gene>